<dbReference type="InterPro" id="IPR023370">
    <property type="entry name" value="TrmO-like_N"/>
</dbReference>
<keyword evidence="4" id="KW-1185">Reference proteome</keyword>
<dbReference type="FunFam" id="2.40.30.70:FF:000003">
    <property type="entry name" value="tRNA (Adenine(37)-N6)-methyltransferase isoform A"/>
    <property type="match status" value="1"/>
</dbReference>
<evidence type="ECO:0000259" key="2">
    <source>
        <dbReference type="PROSITE" id="PS51668"/>
    </source>
</evidence>
<evidence type="ECO:0000313" key="4">
    <source>
        <dbReference type="Proteomes" id="UP000886885"/>
    </source>
</evidence>
<proteinExistence type="predicted"/>
<feature type="domain" description="TsaA-like" evidence="2">
    <location>
        <begin position="265"/>
        <end position="411"/>
    </location>
</feature>
<protein>
    <recommendedName>
        <fullName evidence="2">TsaA-like domain-containing protein</fullName>
    </recommendedName>
</protein>
<dbReference type="CDD" id="cd09281">
    <property type="entry name" value="UPF0066"/>
    <property type="match status" value="1"/>
</dbReference>
<evidence type="ECO:0000256" key="1">
    <source>
        <dbReference type="SAM" id="MobiDB-lite"/>
    </source>
</evidence>
<reference evidence="3" key="1">
    <citation type="journal article" date="2020" name="bioRxiv">
        <title>Hybrid origin of Populus tomentosa Carr. identified through genome sequencing and phylogenomic analysis.</title>
        <authorList>
            <person name="An X."/>
            <person name="Gao K."/>
            <person name="Chen Z."/>
            <person name="Li J."/>
            <person name="Yang X."/>
            <person name="Yang X."/>
            <person name="Zhou J."/>
            <person name="Guo T."/>
            <person name="Zhao T."/>
            <person name="Huang S."/>
            <person name="Miao D."/>
            <person name="Khan W.U."/>
            <person name="Rao P."/>
            <person name="Ye M."/>
            <person name="Lei B."/>
            <person name="Liao W."/>
            <person name="Wang J."/>
            <person name="Ji L."/>
            <person name="Li Y."/>
            <person name="Guo B."/>
            <person name="Mustafa N.S."/>
            <person name="Li S."/>
            <person name="Yun Q."/>
            <person name="Keller S.R."/>
            <person name="Mao J."/>
            <person name="Zhang R."/>
            <person name="Strauss S.H."/>
        </authorList>
    </citation>
    <scope>NUCLEOTIDE SEQUENCE</scope>
    <source>
        <strain evidence="3">GM15</strain>
        <tissue evidence="3">Leaf</tissue>
    </source>
</reference>
<feature type="region of interest" description="Disordered" evidence="1">
    <location>
        <begin position="479"/>
        <end position="516"/>
    </location>
</feature>
<dbReference type="EMBL" id="JAAWWB010000036">
    <property type="protein sequence ID" value="KAG6739778.1"/>
    <property type="molecule type" value="Genomic_DNA"/>
</dbReference>
<name>A0A8X7XSK5_POPTO</name>
<dbReference type="Proteomes" id="UP000886885">
    <property type="component" value="Chromosome 18D"/>
</dbReference>
<dbReference type="OrthoDB" id="4882at2759"/>
<gene>
    <name evidence="3" type="ORF">POTOM_057393</name>
</gene>
<dbReference type="NCBIfam" id="TIGR00104">
    <property type="entry name" value="tRNA_TsaA"/>
    <property type="match status" value="1"/>
</dbReference>
<dbReference type="PANTHER" id="PTHR12818">
    <property type="entry name" value="TRNA (ADENINE(37)-N6)-METHYLTRANSFERASE"/>
    <property type="match status" value="1"/>
</dbReference>
<dbReference type="PROSITE" id="PS51668">
    <property type="entry name" value="TSAA_2"/>
    <property type="match status" value="1"/>
</dbReference>
<dbReference type="AlphaFoldDB" id="A0A8X7XSK5"/>
<dbReference type="InterPro" id="IPR040372">
    <property type="entry name" value="YaeB-like"/>
</dbReference>
<accession>A0A8X7XSK5</accession>
<comment type="caution">
    <text evidence="3">The sequence shown here is derived from an EMBL/GenBank/DDBJ whole genome shotgun (WGS) entry which is preliminary data.</text>
</comment>
<dbReference type="Pfam" id="PF01980">
    <property type="entry name" value="TrmO_N"/>
    <property type="match status" value="1"/>
</dbReference>
<feature type="compositionally biased region" description="Polar residues" evidence="1">
    <location>
        <begin position="489"/>
        <end position="515"/>
    </location>
</feature>
<evidence type="ECO:0000313" key="3">
    <source>
        <dbReference type="EMBL" id="KAG6739778.1"/>
    </source>
</evidence>
<sequence>MNLSYKAEERDRQIHERTGGRKFSIKFAYNLLEGDYCSNSSCALLMSEEENMCVGTAIWPSAWCSLLDEKDKFCCKEGTAVSLELDLLFWLLWHLLAAPTFSVTNIASLSVTISILVAQTIFEALQSEVDMGSSDRLRNGLEFTDGFYCKLKMVACDIHHNCGTCTSFCLNSSYLSYSSLLYMSSMNLLYTRYELYTEAFFLSVYFCRKKARVLYSKIQELEISLNSCMQKSAAERQGRIRAQQDLRKALAQPKSENLELASYPMTPIGVVQSCFSTRNGTPRQPLLVPLARACLIFDSARVPPASLEGLVEYSHCWIIYVFHLNTDLVKLWKHPSRSKFKAKVRVPRLKGGRMGVFATRSPHRPCPIGLTVAKVEAVQGNTVLLSGVDLVDGTPILDIKPYLPYCDSIQGAAVPEWVMVDNMLAVASVNFSKGFSSSLSDCWETARKKSLYASPDELQCLIKQVLSWDIRSISQRNQPHDPLIKTGNGEAQHSALDSNQNQDQEASDNENSQVCHPSGDVTYHLILEGMDVSYRIDFNGNVIVENVVVSSDIPNGNQNRSSFLMWRDELS</sequence>
<organism evidence="3 4">
    <name type="scientific">Populus tomentosa</name>
    <name type="common">Chinese white poplar</name>
    <dbReference type="NCBI Taxonomy" id="118781"/>
    <lineage>
        <taxon>Eukaryota</taxon>
        <taxon>Viridiplantae</taxon>
        <taxon>Streptophyta</taxon>
        <taxon>Embryophyta</taxon>
        <taxon>Tracheophyta</taxon>
        <taxon>Spermatophyta</taxon>
        <taxon>Magnoliopsida</taxon>
        <taxon>eudicotyledons</taxon>
        <taxon>Gunneridae</taxon>
        <taxon>Pentapetalae</taxon>
        <taxon>rosids</taxon>
        <taxon>fabids</taxon>
        <taxon>Malpighiales</taxon>
        <taxon>Salicaceae</taxon>
        <taxon>Saliceae</taxon>
        <taxon>Populus</taxon>
    </lineage>
</organism>
<dbReference type="PANTHER" id="PTHR12818:SF0">
    <property type="entry name" value="TRNA (ADENINE(37)-N6)-METHYLTRANSFERASE"/>
    <property type="match status" value="1"/>
</dbReference>